<dbReference type="InterPro" id="IPR011749">
    <property type="entry name" value="CHP02243"/>
</dbReference>
<proteinExistence type="predicted"/>
<gene>
    <name evidence="3" type="ORF">SAMN05660874_04587</name>
</gene>
<protein>
    <submittedName>
        <fullName evidence="3">Putative baseplate assembly protein</fullName>
    </submittedName>
</protein>
<dbReference type="PROSITE" id="PS51782">
    <property type="entry name" value="LYSM"/>
    <property type="match status" value="1"/>
</dbReference>
<sequence length="1195" mass="127718">MSCACGCGGHDERRAPVRPHTPPGRTELDLRVGEHGTFLAAMLDRLASPAHPALRALTVRTPDDPSIGLLDAAAVLGDLLTFHSERIGDEGYLGTADDERSLTMLGRLVGHRPRPGVAADTHLAYTIDRDPRGEDPPVLIPRGARSNSVPSATEGEPQTFETSRDLTARWSCNRLRVRRRRPALLTAEDLRQRSELFVAGTALALRPGQKLLFDFGREKPLLPVGEVRVDREDDVTAITLPRSPKPTLGELLAELGQWLAPATGEPTPEHPNPRPTSALIDGVEEQVLAPLRGELPGIISPAQLAQRLTAPLERLAEAEVLAEPHPRVADWFARLRAVVAELRERALELAPVAPPTPPPATPDSPAQRLLRALPSRETAEVPGRSAPEPRRGAVRHAPPGVLGELLAMRVTATPFGATAPLQPVQDEQGRVVRQTDWPLPGATRTAVRIAMDAAGKELVRAEFQRTEPAGSWQHVEPLPADEVSFELGSGRVEISSRQEAILSRLGLRNGEQPPGVLVRLLPQLPACAVFVSRPDEQGRVRVTVRNGAPLELDLAPQEQKTSPFGPYQVTVRYGAGSEPANVEIALSTASEAAGRTSLPLDGVHDEITAGSRVVVERPRKGAPGGVPGDARLAYVVTQVVQVATMSHAQYGITGRGTVLTLADPWLDEHDTQLSHIRDTTVHAGGEPLRPADEPVEEDLRGNTVELADLHETLEPGRHLIVSGERADGPGHAAEVAVIDSVEHGADPALPGDHEHTTVTLTEDLAHRYRRDSVVVHGNVVPATHGESRDETIGSGDAARTHQSFTLWQAPLTWLPADNPLGATPTLEIRVDGLRWHPVDSLAGRGPDERVYVTGSTADGRTTVTFGDGVHGARLPTGHDNVRARYRFGTGRAANVGAGRITQAVTRPLGVTAVTNPLPATGGADADGPALTRRTVPLAVSALDRLVSVRDYEDFARSRAGVGRASARRVVDGGREVLHVTVAGVDDIPIGPDSGLLRSLRASLLDYGDPGLPVRVAPRELVLLVISAKVALLPDHSWERVEPRVRQALLDELGYAGRELGQPALLSEVLATVQSTPGVRYVDVDVFGGVPAAVTPGQRASLGEALTEVAAAVPARPAERTEERYRVSGPGGETLTAIAARHGITVAELLRLNPDITDTRPLPPGRVVFTHRGVRPAQLVLLAPDIADTLILTEVR</sequence>
<name>A0A1I6U4W9_9PSEU</name>
<dbReference type="STRING" id="95161.SAMN05660874_04587"/>
<organism evidence="3 4">
    <name type="scientific">Saccharopolyspora flava</name>
    <dbReference type="NCBI Taxonomy" id="95161"/>
    <lineage>
        <taxon>Bacteria</taxon>
        <taxon>Bacillati</taxon>
        <taxon>Actinomycetota</taxon>
        <taxon>Actinomycetes</taxon>
        <taxon>Pseudonocardiales</taxon>
        <taxon>Pseudonocardiaceae</taxon>
        <taxon>Saccharopolyspora</taxon>
    </lineage>
</organism>
<dbReference type="RefSeq" id="WP_093421658.1">
    <property type="nucleotide sequence ID" value="NZ_FOZX01000009.1"/>
</dbReference>
<dbReference type="Proteomes" id="UP000198852">
    <property type="component" value="Unassembled WGS sequence"/>
</dbReference>
<accession>A0A1I6U4W9</accession>
<dbReference type="Gene3D" id="3.10.350.10">
    <property type="entry name" value="LysM domain"/>
    <property type="match status" value="1"/>
</dbReference>
<evidence type="ECO:0000313" key="4">
    <source>
        <dbReference type="Proteomes" id="UP000198852"/>
    </source>
</evidence>
<dbReference type="Pfam" id="PF01476">
    <property type="entry name" value="LysM"/>
    <property type="match status" value="1"/>
</dbReference>
<feature type="region of interest" description="Disordered" evidence="1">
    <location>
        <begin position="375"/>
        <end position="397"/>
    </location>
</feature>
<dbReference type="AlphaFoldDB" id="A0A1I6U4W9"/>
<keyword evidence="4" id="KW-1185">Reference proteome</keyword>
<feature type="domain" description="LysM" evidence="2">
    <location>
        <begin position="1123"/>
        <end position="1169"/>
    </location>
</feature>
<dbReference type="NCBIfam" id="TIGR02243">
    <property type="entry name" value="putative baseplate assembly protein"/>
    <property type="match status" value="1"/>
</dbReference>
<evidence type="ECO:0000313" key="3">
    <source>
        <dbReference type="EMBL" id="SFS96444.1"/>
    </source>
</evidence>
<dbReference type="InterPro" id="IPR018392">
    <property type="entry name" value="LysM"/>
</dbReference>
<evidence type="ECO:0000259" key="2">
    <source>
        <dbReference type="PROSITE" id="PS51782"/>
    </source>
</evidence>
<feature type="region of interest" description="Disordered" evidence="1">
    <location>
        <begin position="127"/>
        <end position="164"/>
    </location>
</feature>
<dbReference type="InterPro" id="IPR036779">
    <property type="entry name" value="LysM_dom_sf"/>
</dbReference>
<dbReference type="OrthoDB" id="266253at2"/>
<reference evidence="4" key="1">
    <citation type="submission" date="2016-10" db="EMBL/GenBank/DDBJ databases">
        <authorList>
            <person name="Varghese N."/>
            <person name="Submissions S."/>
        </authorList>
    </citation>
    <scope>NUCLEOTIDE SEQUENCE [LARGE SCALE GENOMIC DNA]</scope>
    <source>
        <strain evidence="4">DSM 44771</strain>
    </source>
</reference>
<evidence type="ECO:0000256" key="1">
    <source>
        <dbReference type="SAM" id="MobiDB-lite"/>
    </source>
</evidence>
<dbReference type="EMBL" id="FOZX01000009">
    <property type="protein sequence ID" value="SFS96444.1"/>
    <property type="molecule type" value="Genomic_DNA"/>
</dbReference>
<dbReference type="CDD" id="cd00118">
    <property type="entry name" value="LysM"/>
    <property type="match status" value="1"/>
</dbReference>